<evidence type="ECO:0000256" key="6">
    <source>
        <dbReference type="ARBA" id="ARBA00022777"/>
    </source>
</evidence>
<dbReference type="Pfam" id="PF02518">
    <property type="entry name" value="HATPase_c"/>
    <property type="match status" value="1"/>
</dbReference>
<dbReference type="PROSITE" id="PS50109">
    <property type="entry name" value="HIS_KIN"/>
    <property type="match status" value="1"/>
</dbReference>
<dbReference type="InterPro" id="IPR050428">
    <property type="entry name" value="TCS_sensor_his_kinase"/>
</dbReference>
<evidence type="ECO:0000256" key="4">
    <source>
        <dbReference type="ARBA" id="ARBA00022679"/>
    </source>
</evidence>
<dbReference type="AlphaFoldDB" id="A0A7K1V8C5"/>
<evidence type="ECO:0000313" key="11">
    <source>
        <dbReference type="EMBL" id="MVU82732.1"/>
    </source>
</evidence>
<evidence type="ECO:0000256" key="7">
    <source>
        <dbReference type="ARBA" id="ARBA00022989"/>
    </source>
</evidence>
<dbReference type="PANTHER" id="PTHR45436">
    <property type="entry name" value="SENSOR HISTIDINE KINASE YKOH"/>
    <property type="match status" value="1"/>
</dbReference>
<feature type="region of interest" description="Disordered" evidence="8">
    <location>
        <begin position="646"/>
        <end position="727"/>
    </location>
</feature>
<keyword evidence="12" id="KW-1185">Reference proteome</keyword>
<evidence type="ECO:0000256" key="8">
    <source>
        <dbReference type="SAM" id="MobiDB-lite"/>
    </source>
</evidence>
<dbReference type="InterPro" id="IPR003594">
    <property type="entry name" value="HATPase_dom"/>
</dbReference>
<dbReference type="Gene3D" id="6.10.340.10">
    <property type="match status" value="1"/>
</dbReference>
<keyword evidence="7 9" id="KW-1133">Transmembrane helix</keyword>
<evidence type="ECO:0000256" key="3">
    <source>
        <dbReference type="ARBA" id="ARBA00022553"/>
    </source>
</evidence>
<dbReference type="InterPro" id="IPR005467">
    <property type="entry name" value="His_kinase_dom"/>
</dbReference>
<evidence type="ECO:0000256" key="5">
    <source>
        <dbReference type="ARBA" id="ARBA00022692"/>
    </source>
</evidence>
<keyword evidence="3" id="KW-0597">Phosphoprotein</keyword>
<evidence type="ECO:0000259" key="10">
    <source>
        <dbReference type="PROSITE" id="PS50109"/>
    </source>
</evidence>
<dbReference type="SMART" id="SM00387">
    <property type="entry name" value="HATPase_c"/>
    <property type="match status" value="1"/>
</dbReference>
<evidence type="ECO:0000256" key="2">
    <source>
        <dbReference type="ARBA" id="ARBA00012438"/>
    </source>
</evidence>
<accession>A0A7K1V8C5</accession>
<keyword evidence="4" id="KW-0808">Transferase</keyword>
<dbReference type="PANTHER" id="PTHR45436:SF5">
    <property type="entry name" value="SENSOR HISTIDINE KINASE TRCS"/>
    <property type="match status" value="1"/>
</dbReference>
<feature type="compositionally biased region" description="Polar residues" evidence="8">
    <location>
        <begin position="646"/>
        <end position="667"/>
    </location>
</feature>
<proteinExistence type="predicted"/>
<keyword evidence="6" id="KW-0418">Kinase</keyword>
<dbReference type="Pfam" id="PF08376">
    <property type="entry name" value="NIT"/>
    <property type="match status" value="1"/>
</dbReference>
<dbReference type="InterPro" id="IPR036890">
    <property type="entry name" value="HATPase_C_sf"/>
</dbReference>
<dbReference type="EC" id="2.7.13.3" evidence="2"/>
<dbReference type="SUPFAM" id="SSF55874">
    <property type="entry name" value="ATPase domain of HSP90 chaperone/DNA topoisomerase II/histidine kinase"/>
    <property type="match status" value="1"/>
</dbReference>
<dbReference type="GO" id="GO:0000160">
    <property type="term" value="P:phosphorelay signal transduction system"/>
    <property type="evidence" value="ECO:0007669"/>
    <property type="project" value="TreeGrafter"/>
</dbReference>
<dbReference type="Proteomes" id="UP000466794">
    <property type="component" value="Unassembled WGS sequence"/>
</dbReference>
<dbReference type="GO" id="GO:0005886">
    <property type="term" value="C:plasma membrane"/>
    <property type="evidence" value="ECO:0007669"/>
    <property type="project" value="TreeGrafter"/>
</dbReference>
<protein>
    <recommendedName>
        <fullName evidence="2">histidine kinase</fullName>
        <ecNumber evidence="2">2.7.13.3</ecNumber>
    </recommendedName>
</protein>
<dbReference type="RefSeq" id="WP_157392305.1">
    <property type="nucleotide sequence ID" value="NZ_WRPP01000010.1"/>
</dbReference>
<evidence type="ECO:0000256" key="1">
    <source>
        <dbReference type="ARBA" id="ARBA00000085"/>
    </source>
</evidence>
<evidence type="ECO:0000313" key="12">
    <source>
        <dbReference type="Proteomes" id="UP000466794"/>
    </source>
</evidence>
<feature type="transmembrane region" description="Helical" evidence="9">
    <location>
        <begin position="321"/>
        <end position="342"/>
    </location>
</feature>
<organism evidence="11 12">
    <name type="scientific">Nocardia terrae</name>
    <dbReference type="NCBI Taxonomy" id="2675851"/>
    <lineage>
        <taxon>Bacteria</taxon>
        <taxon>Bacillati</taxon>
        <taxon>Actinomycetota</taxon>
        <taxon>Actinomycetes</taxon>
        <taxon>Mycobacteriales</taxon>
        <taxon>Nocardiaceae</taxon>
        <taxon>Nocardia</taxon>
    </lineage>
</organism>
<comment type="catalytic activity">
    <reaction evidence="1">
        <text>ATP + protein L-histidine = ADP + protein N-phospho-L-histidine.</text>
        <dbReference type="EC" id="2.7.13.3"/>
    </reaction>
</comment>
<name>A0A7K1V8C5_9NOCA</name>
<dbReference type="EMBL" id="WRPP01000010">
    <property type="protein sequence ID" value="MVU82732.1"/>
    <property type="molecule type" value="Genomic_DNA"/>
</dbReference>
<dbReference type="Gene3D" id="3.30.565.10">
    <property type="entry name" value="Histidine kinase-like ATPase, C-terminal domain"/>
    <property type="match status" value="1"/>
</dbReference>
<comment type="caution">
    <text evidence="11">The sequence shown here is derived from an EMBL/GenBank/DDBJ whole genome shotgun (WGS) entry which is preliminary data.</text>
</comment>
<keyword evidence="5 9" id="KW-0812">Transmembrane</keyword>
<keyword evidence="9" id="KW-0472">Membrane</keyword>
<dbReference type="GO" id="GO:0004673">
    <property type="term" value="F:protein histidine kinase activity"/>
    <property type="evidence" value="ECO:0007669"/>
    <property type="project" value="UniProtKB-EC"/>
</dbReference>
<feature type="domain" description="Histidine kinase" evidence="10">
    <location>
        <begin position="527"/>
        <end position="635"/>
    </location>
</feature>
<gene>
    <name evidence="11" type="ORF">GPX89_36550</name>
</gene>
<reference evidence="11 12" key="1">
    <citation type="submission" date="2019-12" db="EMBL/GenBank/DDBJ databases">
        <title>Nocardia sp. nov. ET3-3 isolated from soil.</title>
        <authorList>
            <person name="Kanchanasin P."/>
            <person name="Tanasupawat S."/>
            <person name="Yuki M."/>
            <person name="Kudo T."/>
        </authorList>
    </citation>
    <scope>NUCLEOTIDE SEQUENCE [LARGE SCALE GENOMIC DNA]</scope>
    <source>
        <strain evidence="11 12">ET3-3</strain>
    </source>
</reference>
<sequence length="727" mass="78162">MRFPKLGVRTRILAIALVPSLALVIIGVSAAGTLVDQSHRARGWADEMQGGIAPTRELIEAVQAERQLTLWRVAGMDIDVRQLTTARQRLDNALRVLVPTQSKLTQMGPESMGQATDAISEMGKRLAGLRSEVDTGSVASADAYSFYNRIPQSVMAGVEVAEKTAPDAATTFELTQAADVLRSLEAMSRAYALGASLIDGDNLSPALGAEYLSLVGYYRTRIDGIVTAPDEKQAAAAKALVSTPAWQRLGVLEPVLAQRTLTDADSSAKRPSVQQLPISIAEWQRSADEVTHGLADLWQAENTEAQHLAADAASDTTRQTLWAGAGMVVVALIAILVALALANRIIGRLRRLRDRTFALADEELPETMRRLAAGEHLEVETPALDFGRDEIGQVAEAFGHAHATAVAAAVTEARTREGVKSVFLNIAHRSQVVVHRQLEILDAAESQQEDPALLDIYFRLDHLATRERRNAENLIILAGGRPGRQWRNPVPLLELVRSAVGETADYTRVQTARLPQAFIAGTAVADLIHLLAELVDNAAHFSPPQSRVEITGSSVGRGAAVEISDQGVGITPDHLDRLNALLSAPPDFAVTSLSEDSRLGLFVVSRLAARHNVSVRLSDSDYGGIRAIVLIPSSIIVGEIAAADTRTANHPPQRSAELEQSASQSPLTREIAAHLGPHTPRHPPLPAEQARDLFSAIENGTRQGRRADPGVASSNPQEGDGEHLPRW</sequence>
<evidence type="ECO:0000256" key="9">
    <source>
        <dbReference type="SAM" id="Phobius"/>
    </source>
</evidence>
<dbReference type="InterPro" id="IPR013587">
    <property type="entry name" value="Nitrate/nitrite_sensing"/>
</dbReference>